<name>A0ABP1RQ35_9HEXA</name>
<sequence>MNLLRKLFFIFLVGVPITQASKYECYTCQHRKPDVEGVKSPSSCETGKKPKSNLKDDCESTLYEYYSFGSGNYLGVPKDMLLSNTGLRPQSTIPKQARNNEDFYTCFKLTVSGKAQGTNDDLAYTFRGCLNIILVNGTYPDICYEGVRSKLANEIKEIELKDLAENGATRFGGDPNIGICSCNGNNCNSAKISATLSFILPLVAVAIQILHYIK</sequence>
<evidence type="ECO:0000256" key="2">
    <source>
        <dbReference type="SAM" id="SignalP"/>
    </source>
</evidence>
<evidence type="ECO:0008006" key="5">
    <source>
        <dbReference type="Google" id="ProtNLM"/>
    </source>
</evidence>
<feature type="chain" id="PRO_5045076776" description="Protein sleepless" evidence="2">
    <location>
        <begin position="21"/>
        <end position="214"/>
    </location>
</feature>
<evidence type="ECO:0000313" key="3">
    <source>
        <dbReference type="EMBL" id="CAL8132812.1"/>
    </source>
</evidence>
<reference evidence="3 4" key="1">
    <citation type="submission" date="2024-08" db="EMBL/GenBank/DDBJ databases">
        <authorList>
            <person name="Cucini C."/>
            <person name="Frati F."/>
        </authorList>
    </citation>
    <scope>NUCLEOTIDE SEQUENCE [LARGE SCALE GENOMIC DNA]</scope>
</reference>
<evidence type="ECO:0000256" key="1">
    <source>
        <dbReference type="SAM" id="MobiDB-lite"/>
    </source>
</evidence>
<organism evidence="3 4">
    <name type="scientific">Orchesella dallaii</name>
    <dbReference type="NCBI Taxonomy" id="48710"/>
    <lineage>
        <taxon>Eukaryota</taxon>
        <taxon>Metazoa</taxon>
        <taxon>Ecdysozoa</taxon>
        <taxon>Arthropoda</taxon>
        <taxon>Hexapoda</taxon>
        <taxon>Collembola</taxon>
        <taxon>Entomobryomorpha</taxon>
        <taxon>Entomobryoidea</taxon>
        <taxon>Orchesellidae</taxon>
        <taxon>Orchesellinae</taxon>
        <taxon>Orchesella</taxon>
    </lineage>
</organism>
<keyword evidence="2" id="KW-0732">Signal</keyword>
<dbReference type="Proteomes" id="UP001642540">
    <property type="component" value="Unassembled WGS sequence"/>
</dbReference>
<feature type="signal peptide" evidence="2">
    <location>
        <begin position="1"/>
        <end position="20"/>
    </location>
</feature>
<protein>
    <recommendedName>
        <fullName evidence="5">Protein sleepless</fullName>
    </recommendedName>
</protein>
<keyword evidence="4" id="KW-1185">Reference proteome</keyword>
<proteinExistence type="predicted"/>
<dbReference type="EMBL" id="CAXLJM020000093">
    <property type="protein sequence ID" value="CAL8132812.1"/>
    <property type="molecule type" value="Genomic_DNA"/>
</dbReference>
<comment type="caution">
    <text evidence="3">The sequence shown here is derived from an EMBL/GenBank/DDBJ whole genome shotgun (WGS) entry which is preliminary data.</text>
</comment>
<accession>A0ABP1RQ35</accession>
<gene>
    <name evidence="3" type="ORF">ODALV1_LOCUS24774</name>
</gene>
<evidence type="ECO:0000313" key="4">
    <source>
        <dbReference type="Proteomes" id="UP001642540"/>
    </source>
</evidence>
<feature type="region of interest" description="Disordered" evidence="1">
    <location>
        <begin position="33"/>
        <end position="54"/>
    </location>
</feature>